<dbReference type="RefSeq" id="WP_039219992.1">
    <property type="nucleotide sequence ID" value="NZ_JWLW01000015.1"/>
</dbReference>
<dbReference type="InterPro" id="IPR050816">
    <property type="entry name" value="Flavin-dep_Halogenase_NPB"/>
</dbReference>
<dbReference type="InterPro" id="IPR033856">
    <property type="entry name" value="Trp_halogen"/>
</dbReference>
<evidence type="ECO:0000256" key="2">
    <source>
        <dbReference type="PIRSR" id="PIRSR011396-2"/>
    </source>
</evidence>
<comment type="caution">
    <text evidence="3">The sequence shown here is derived from an EMBL/GenBank/DDBJ whole genome shotgun (WGS) entry which is preliminary data.</text>
</comment>
<dbReference type="PANTHER" id="PTHR43747">
    <property type="entry name" value="FAD-BINDING PROTEIN"/>
    <property type="match status" value="1"/>
</dbReference>
<evidence type="ECO:0000256" key="1">
    <source>
        <dbReference type="PIRSR" id="PIRSR011396-1"/>
    </source>
</evidence>
<keyword evidence="2" id="KW-0547">Nucleotide-binding</keyword>
<dbReference type="SUPFAM" id="SSF51905">
    <property type="entry name" value="FAD/NAD(P)-binding domain"/>
    <property type="match status" value="1"/>
</dbReference>
<accession>A0A0B3YFZ2</accession>
<keyword evidence="2" id="KW-0285">Flavoprotein</keyword>
<dbReference type="AlphaFoldDB" id="A0A0B3YFZ2"/>
<dbReference type="Proteomes" id="UP000031197">
    <property type="component" value="Unassembled WGS sequence"/>
</dbReference>
<keyword evidence="4" id="KW-1185">Reference proteome</keyword>
<dbReference type="InterPro" id="IPR006905">
    <property type="entry name" value="Flavin_halogenase"/>
</dbReference>
<dbReference type="Pfam" id="PF04820">
    <property type="entry name" value="Trp_halogenase"/>
    <property type="match status" value="1"/>
</dbReference>
<feature type="binding site" evidence="2">
    <location>
        <position position="354"/>
    </location>
    <ligand>
        <name>L-tryptophan</name>
        <dbReference type="ChEBI" id="CHEBI:57912"/>
    </ligand>
</feature>
<organism evidence="3 4">
    <name type="scientific">Alteromonas marina</name>
    <dbReference type="NCBI Taxonomy" id="203795"/>
    <lineage>
        <taxon>Bacteria</taxon>
        <taxon>Pseudomonadati</taxon>
        <taxon>Pseudomonadota</taxon>
        <taxon>Gammaproteobacteria</taxon>
        <taxon>Alteromonadales</taxon>
        <taxon>Alteromonadaceae</taxon>
        <taxon>Alteromonas/Salinimonas group</taxon>
        <taxon>Alteromonas</taxon>
    </lineage>
</organism>
<dbReference type="PANTHER" id="PTHR43747:SF4">
    <property type="entry name" value="FLAVIN-DEPENDENT TRYPTOPHAN HALOGENASE"/>
    <property type="match status" value="1"/>
</dbReference>
<feature type="binding site" evidence="2">
    <location>
        <begin position="16"/>
        <end position="19"/>
    </location>
    <ligand>
        <name>FAD</name>
        <dbReference type="ChEBI" id="CHEBI:57692"/>
    </ligand>
</feature>
<dbReference type="GO" id="GO:0004497">
    <property type="term" value="F:monooxygenase activity"/>
    <property type="evidence" value="ECO:0007669"/>
    <property type="project" value="InterPro"/>
</dbReference>
<feature type="active site" evidence="1">
    <location>
        <position position="83"/>
    </location>
</feature>
<reference evidence="3 4" key="1">
    <citation type="submission" date="2014-12" db="EMBL/GenBank/DDBJ databases">
        <title>Genome sequencing of Alteromonas marina AD001.</title>
        <authorList>
            <person name="Adrian T.G.S."/>
            <person name="Chan K.G."/>
        </authorList>
    </citation>
    <scope>NUCLEOTIDE SEQUENCE [LARGE SCALE GENOMIC DNA]</scope>
    <source>
        <strain evidence="3 4">AD001</strain>
    </source>
</reference>
<feature type="binding site" evidence="2">
    <location>
        <position position="83"/>
    </location>
    <ligand>
        <name>7-chloro-L-tryptophan</name>
        <dbReference type="ChEBI" id="CHEBI:58713"/>
    </ligand>
</feature>
<sequence>MHQANSPLRRIVVVGGGAAGWLTASIIAVTHKHDDNISVTLVESPDVSILGVGEGTWPTMRSTLLKIGISEETFLAQCNASFKQGTSFHNWRSDTIEHQYYHPFSLPFRYFESDVAAWWQSYAAEQDFAHAVCSQAALCDHHLAPKQRQTPAYAGIANYGYHLDANKFAALLQKHATTVLGVQHIVDHVDDVVGSSSEPIAAIVGREHGNITGDLFIDCTGFAARLIGQHYGVPLTSCSNVLANDSAIAIQAPYVDSSVDIASTTHSTAQDSGWIWDIGLPSRKGVGYVYSSAHCSEDEARATLETYLKHDKKTADVDVSKARKITFSPGYRKTLWVENCVAIGTSAGFLEPLEASALVMIELSATHIAKQLPRTYKECQAAGRQFNQAFEKKWERIVDFLKLHYVLSEREASAYWRDMRNQESCSTQLQDWLTLWKSRSPISSDFELREELFPAASYLFVLYGMGFRSQYNDVYQANLHTPEQRQAYAKHVQSIQQQLSGLPTNRQFLNQVAQSQGLSMHY</sequence>
<dbReference type="EMBL" id="JWLW01000015">
    <property type="protein sequence ID" value="KHT52949.1"/>
    <property type="molecule type" value="Genomic_DNA"/>
</dbReference>
<dbReference type="Gene3D" id="3.50.50.60">
    <property type="entry name" value="FAD/NAD(P)-binding domain"/>
    <property type="match status" value="1"/>
</dbReference>
<protein>
    <submittedName>
        <fullName evidence="3">Tryptophan halogenase</fullName>
    </submittedName>
</protein>
<dbReference type="GO" id="GO:0000166">
    <property type="term" value="F:nucleotide binding"/>
    <property type="evidence" value="ECO:0007669"/>
    <property type="project" value="UniProtKB-KW"/>
</dbReference>
<proteinExistence type="predicted"/>
<dbReference type="OrthoDB" id="7178350at2"/>
<dbReference type="InterPro" id="IPR036188">
    <property type="entry name" value="FAD/NAD-bd_sf"/>
</dbReference>
<evidence type="ECO:0000313" key="4">
    <source>
        <dbReference type="Proteomes" id="UP000031197"/>
    </source>
</evidence>
<keyword evidence="2" id="KW-0274">FAD</keyword>
<evidence type="ECO:0000313" key="3">
    <source>
        <dbReference type="EMBL" id="KHT52949.1"/>
    </source>
</evidence>
<feature type="binding site" evidence="2">
    <location>
        <position position="189"/>
    </location>
    <ligand>
        <name>FAD</name>
        <dbReference type="ChEBI" id="CHEBI:57692"/>
    </ligand>
</feature>
<name>A0A0B3YFZ2_9ALTE</name>
<dbReference type="PIRSF" id="PIRSF011396">
    <property type="entry name" value="Trp_halogenase"/>
    <property type="match status" value="1"/>
</dbReference>
<gene>
    <name evidence="3" type="ORF">RJ41_09935</name>
</gene>